<gene>
    <name evidence="3" type="ORF">PAT3040_03667</name>
</gene>
<dbReference type="Pfam" id="PF00395">
    <property type="entry name" value="SLH"/>
    <property type="match status" value="2"/>
</dbReference>
<proteinExistence type="predicted"/>
<dbReference type="SUPFAM" id="SSF49785">
    <property type="entry name" value="Galactose-binding domain-like"/>
    <property type="match status" value="1"/>
</dbReference>
<dbReference type="PROSITE" id="PS51272">
    <property type="entry name" value="SLH"/>
    <property type="match status" value="3"/>
</dbReference>
<dbReference type="Gene3D" id="2.60.120.260">
    <property type="entry name" value="Galactose-binding domain-like"/>
    <property type="match status" value="2"/>
</dbReference>
<comment type="caution">
    <text evidence="3">The sequence shown here is derived from an EMBL/GenBank/DDBJ whole genome shotgun (WGS) entry which is preliminary data.</text>
</comment>
<name>A0A2R5F0D7_9BACL</name>
<accession>A0A2R5F0D7</accession>
<dbReference type="EMBL" id="BDQX01000191">
    <property type="protein sequence ID" value="GBG09044.1"/>
    <property type="molecule type" value="Genomic_DNA"/>
</dbReference>
<organism evidence="3 4">
    <name type="scientific">Paenibacillus agaridevorans</name>
    <dbReference type="NCBI Taxonomy" id="171404"/>
    <lineage>
        <taxon>Bacteria</taxon>
        <taxon>Bacillati</taxon>
        <taxon>Bacillota</taxon>
        <taxon>Bacilli</taxon>
        <taxon>Bacillales</taxon>
        <taxon>Paenibacillaceae</taxon>
        <taxon>Paenibacillus</taxon>
    </lineage>
</organism>
<sequence>MLYVKRYARNVITKLLVVLLLTSTLSLGGFQAPGKIYGAAPQITDIDSSYARKEIEQLTAAGIINGYKDGTFAPLKPITRAELAKVMALVSGLPEQPDEANRFSDVAEGSWHRGYIGALVAAGIVQGTSASTFSPDSYVTREQLAVLYIRAFGLEKQALKERNAVKWSDAESIADWAKPYVALAFRIGFLKGIAGNDGSLRFAPQDFAERQAAARLAFEFMTNYEAYKQAGEGLNNQSPTTAPTSTPEPSLNPSPTPASSSGPANEPTPASTPVPTDEPTSEPTTTPTPEPTLPPLEIVRNGQANAVIVVDDTVYEREEIPEPNGIRGWKQEYGTGSIAVSDERSHSGIKSLHIQAADNGSYGIISDPVAITGGVSYTLSASVYRESGRDPQVFIRYYDANKVRIAQQGSIRAVPLAEWQNVSYTAAAPPSAAYAAVILFTSMAPANLYFDDVTLKSASDENMPITNPGFEPIVSSSSPAIDTLVEYVHKSTNTLLPVLTEAEYLSEGVDPDTIVIRLGTAQSVSGNDPALDVLLEGLSRDGFVIYPQEHQVVIAGAGIWGAVNGVNNFLERYAGVRWLMPGPDGEDVPQRSDLLVARDIVREEPAFDFRVFSPLHAKPNNSVSVWQEQYKWAQRNGMQGFYNAPISFHHNMYNLFPISKYGVSNPEFYPNGIPPAANSIQGWQPCFSNPDTIDAAVTEILAYFEANPNSQSYSLGTNDGNGFCESDPVPVYFNWVNQVVERVLEVYPDKWFGFLVYQAIDRPPSFQLNPRVIPFITKDRTAWLDSDQKAQDLADHDSWLEVTQQVAYYDYIYGSPYLVPRVYPHLMADNFRIAHDRGVTSLYAELYPNWGEGAKAWVAAKLLWDPDLNVNALLHEWYSRAVGEAAAPYLEDYYEHWEQFWTERAIEEPWFLPGAIYQTFHNPSYLKAVSTEDIAISRGLLEQVVANAGTDKQQARANLLMKAFEYYEASVLSYPQANEPPADTAAALVLLEEAVDTFEERLQMAEKRVLLLEQFRSDPALFQPFDARSFNQLMWSGWNVAEFWQLVEYMREQETSGGPVRARAADLSATHSSLRAREFATMLLQAVSEPNLVLNPSFQNSEAGDATKAPPWELLSRSTASRVIQRVEGTGYTDNASMMVYGKGWGGPSQVIAVQPGLVDFSFHYHMPAGGNTSASMQWGFDLLDDQGNWLNFSTVRSPVTALEDAEGVWLEARLTGEIPATVNGIAVGKVRLNFLVESAQPIELYIDDVQFFNAASGS</sequence>
<feature type="compositionally biased region" description="Low complexity" evidence="1">
    <location>
        <begin position="273"/>
        <end position="285"/>
    </location>
</feature>
<keyword evidence="4" id="KW-1185">Reference proteome</keyword>
<evidence type="ECO:0000313" key="3">
    <source>
        <dbReference type="EMBL" id="GBG09044.1"/>
    </source>
</evidence>
<feature type="region of interest" description="Disordered" evidence="1">
    <location>
        <begin position="232"/>
        <end position="296"/>
    </location>
</feature>
<evidence type="ECO:0000256" key="1">
    <source>
        <dbReference type="SAM" id="MobiDB-lite"/>
    </source>
</evidence>
<dbReference type="RefSeq" id="WP_108993869.1">
    <property type="nucleotide sequence ID" value="NZ_BDQX01000191.1"/>
</dbReference>
<dbReference type="InterPro" id="IPR008979">
    <property type="entry name" value="Galactose-bd-like_sf"/>
</dbReference>
<feature type="domain" description="SLH" evidence="2">
    <location>
        <begin position="38"/>
        <end position="98"/>
    </location>
</feature>
<dbReference type="AlphaFoldDB" id="A0A2R5F0D7"/>
<feature type="domain" description="SLH" evidence="2">
    <location>
        <begin position="164"/>
        <end position="231"/>
    </location>
</feature>
<dbReference type="Proteomes" id="UP000245202">
    <property type="component" value="Unassembled WGS sequence"/>
</dbReference>
<dbReference type="Pfam" id="PF16126">
    <property type="entry name" value="DUF4838"/>
    <property type="match status" value="1"/>
</dbReference>
<feature type="compositionally biased region" description="Low complexity" evidence="1">
    <location>
        <begin position="238"/>
        <end position="249"/>
    </location>
</feature>
<dbReference type="InterPro" id="IPR032287">
    <property type="entry name" value="DUF4838"/>
</dbReference>
<reference evidence="3 4" key="1">
    <citation type="submission" date="2017-08" db="EMBL/GenBank/DDBJ databases">
        <title>Substantial Increase in Enzyme Production by Combined Drug-Resistance Mutations in Paenibacillus agaridevorans.</title>
        <authorList>
            <person name="Tanaka Y."/>
            <person name="Funane K."/>
            <person name="Hosaka T."/>
            <person name="Shiwa Y."/>
            <person name="Fujita N."/>
            <person name="Miyazaki T."/>
            <person name="Yoshikawa H."/>
            <person name="Murakami K."/>
            <person name="Kasahara K."/>
            <person name="Inaoka T."/>
            <person name="Hiraga Y."/>
            <person name="Ochi K."/>
        </authorList>
    </citation>
    <scope>NUCLEOTIDE SEQUENCE [LARGE SCALE GENOMIC DNA]</scope>
    <source>
        <strain evidence="3 4">T-3040</strain>
    </source>
</reference>
<evidence type="ECO:0000313" key="4">
    <source>
        <dbReference type="Proteomes" id="UP000245202"/>
    </source>
</evidence>
<protein>
    <recommendedName>
        <fullName evidence="2">SLH domain-containing protein</fullName>
    </recommendedName>
</protein>
<evidence type="ECO:0000259" key="2">
    <source>
        <dbReference type="PROSITE" id="PS51272"/>
    </source>
</evidence>
<dbReference type="PANTHER" id="PTHR47406">
    <property type="entry name" value="COAGULATION FACTOR 5/8 TYPE, C-TERMINAL"/>
    <property type="match status" value="1"/>
</dbReference>
<dbReference type="PANTHER" id="PTHR47406:SF2">
    <property type="entry name" value="ALPHA GLUCURONIDASE N-TERMINAL DOMAIN-CONTAINING PROTEIN"/>
    <property type="match status" value="1"/>
</dbReference>
<feature type="domain" description="SLH" evidence="2">
    <location>
        <begin position="99"/>
        <end position="162"/>
    </location>
</feature>
<dbReference type="InterPro" id="IPR001119">
    <property type="entry name" value="SLH_dom"/>
</dbReference>